<sequence>MYDQDQIVENYSRLRNDFKFQKSMSILILTEAVLNNNQNSTIIEHAINTIRKDFTKDWVKQMIKLICTDPELRIMF</sequence>
<proteinExistence type="predicted"/>
<reference evidence="1" key="1">
    <citation type="submission" date="2023-05" db="EMBL/GenBank/DDBJ databases">
        <title>Cataloging the Phylogenetic Diversity of Human Bladder Bacteria.</title>
        <authorList>
            <person name="Du J."/>
        </authorList>
    </citation>
    <scope>NUCLEOTIDE SEQUENCE</scope>
    <source>
        <strain evidence="1">UMB6975B</strain>
    </source>
</reference>
<dbReference type="EMBL" id="JASOLY010000011">
    <property type="protein sequence ID" value="MDK6868812.1"/>
    <property type="molecule type" value="Genomic_DNA"/>
</dbReference>
<evidence type="ECO:0000313" key="2">
    <source>
        <dbReference type="Proteomes" id="UP001232113"/>
    </source>
</evidence>
<dbReference type="RefSeq" id="WP_144842132.1">
    <property type="nucleotide sequence ID" value="NZ_JADNBA010000005.1"/>
</dbReference>
<dbReference type="Proteomes" id="UP001232113">
    <property type="component" value="Unassembled WGS sequence"/>
</dbReference>
<gene>
    <name evidence="1" type="ORF">QP354_06995</name>
</gene>
<name>A0AAQ2K7H5_9LACO</name>
<comment type="caution">
    <text evidence="1">The sequence shown here is derived from an EMBL/GenBank/DDBJ whole genome shotgun (WGS) entry which is preliminary data.</text>
</comment>
<protein>
    <submittedName>
        <fullName evidence="1">Uncharacterized protein</fullName>
    </submittedName>
</protein>
<dbReference type="AlphaFoldDB" id="A0AAQ2K7H5"/>
<accession>A0AAQ2K7H5</accession>
<evidence type="ECO:0000313" key="1">
    <source>
        <dbReference type="EMBL" id="MDK6868812.1"/>
    </source>
</evidence>
<organism evidence="1 2">
    <name type="scientific">Lactobacillus paragasseri</name>
    <dbReference type="NCBI Taxonomy" id="2107999"/>
    <lineage>
        <taxon>Bacteria</taxon>
        <taxon>Bacillati</taxon>
        <taxon>Bacillota</taxon>
        <taxon>Bacilli</taxon>
        <taxon>Lactobacillales</taxon>
        <taxon>Lactobacillaceae</taxon>
        <taxon>Lactobacillus</taxon>
    </lineage>
</organism>